<accession>X1BAQ4</accession>
<dbReference type="AlphaFoldDB" id="X1BAQ4"/>
<feature type="transmembrane region" description="Helical" evidence="1">
    <location>
        <begin position="12"/>
        <end position="34"/>
    </location>
</feature>
<name>X1BAQ4_9ZZZZ</name>
<dbReference type="EMBL" id="BART01009476">
    <property type="protein sequence ID" value="GAG69046.1"/>
    <property type="molecule type" value="Genomic_DNA"/>
</dbReference>
<comment type="caution">
    <text evidence="3">The sequence shown here is derived from an EMBL/GenBank/DDBJ whole genome shotgun (WGS) entry which is preliminary data.</text>
</comment>
<dbReference type="Pfam" id="PF20584">
    <property type="entry name" value="DUF6787"/>
    <property type="match status" value="1"/>
</dbReference>
<feature type="domain" description="DUF6787" evidence="2">
    <location>
        <begin position="18"/>
        <end position="95"/>
    </location>
</feature>
<evidence type="ECO:0000259" key="2">
    <source>
        <dbReference type="Pfam" id="PF20584"/>
    </source>
</evidence>
<feature type="transmembrane region" description="Helical" evidence="1">
    <location>
        <begin position="54"/>
        <end position="77"/>
    </location>
</feature>
<protein>
    <recommendedName>
        <fullName evidence="2">DUF6787 domain-containing protein</fullName>
    </recommendedName>
</protein>
<evidence type="ECO:0000256" key="1">
    <source>
        <dbReference type="SAM" id="Phobius"/>
    </source>
</evidence>
<sequence length="100" mass="11649">MEKLKERWGIDSNFQIFVIFLVFSINGSLAVFLADPLTNLIGIAKETTSPIIFWPIRIFVVFIVYQVTLVIVGTIFGQKKFFWNMEKKMLQRMGLGRLFK</sequence>
<keyword evidence="1" id="KW-0812">Transmembrane</keyword>
<organism evidence="3">
    <name type="scientific">marine sediment metagenome</name>
    <dbReference type="NCBI Taxonomy" id="412755"/>
    <lineage>
        <taxon>unclassified sequences</taxon>
        <taxon>metagenomes</taxon>
        <taxon>ecological metagenomes</taxon>
    </lineage>
</organism>
<gene>
    <name evidence="3" type="ORF">S01H4_20994</name>
</gene>
<proteinExistence type="predicted"/>
<keyword evidence="1" id="KW-1133">Transmembrane helix</keyword>
<evidence type="ECO:0000313" key="3">
    <source>
        <dbReference type="EMBL" id="GAG69046.1"/>
    </source>
</evidence>
<keyword evidence="1" id="KW-0472">Membrane</keyword>
<reference evidence="3" key="1">
    <citation type="journal article" date="2014" name="Front. Microbiol.">
        <title>High frequency of phylogenetically diverse reductive dehalogenase-homologous genes in deep subseafloor sedimentary metagenomes.</title>
        <authorList>
            <person name="Kawai M."/>
            <person name="Futagami T."/>
            <person name="Toyoda A."/>
            <person name="Takaki Y."/>
            <person name="Nishi S."/>
            <person name="Hori S."/>
            <person name="Arai W."/>
            <person name="Tsubouchi T."/>
            <person name="Morono Y."/>
            <person name="Uchiyama I."/>
            <person name="Ito T."/>
            <person name="Fujiyama A."/>
            <person name="Inagaki F."/>
            <person name="Takami H."/>
        </authorList>
    </citation>
    <scope>NUCLEOTIDE SEQUENCE</scope>
    <source>
        <strain evidence="3">Expedition CK06-06</strain>
    </source>
</reference>
<dbReference type="InterPro" id="IPR046714">
    <property type="entry name" value="DUF6787"/>
</dbReference>